<feature type="region of interest" description="Disordered" evidence="1">
    <location>
        <begin position="1108"/>
        <end position="1130"/>
    </location>
</feature>
<sequence>MGIALALAISATLLPIEAWAVTSPRGGVALPDLQNTKPVPGADNEAEYQIPPSPDTQGEYAVERTAAPESGTGTVVINGGTATATQQPTLQQSSVQHALWTAPRPAAPVTGKPGEMVRVGKLPVLLGAAPDTLDKGTTAKTSPGTSTRGTAAGTKNASYTTPVVDPVPTGTWQVTVASRETTEAAGIDGVLMKLEPDAGTTGPVQVGVNYKAFEQLYGADWGSRLQLIRLPECFLTTPDAEGCSDPIETGSVNDAASDTVSTTVDPATAPAPEVTPSGFHQASYGALQTATGGGFVLAATGGGAGSAGDYAATPLQPSGKWSHGGSAGGFNWSYPLQVPPVIAGPKPEISLNYSSQAVDGRTSTTNNQASWIGDGWDYHPGFIERQFRACTDDRGKDAQDRAPNNASRKTGDLCWWGKTENAVLSLNGATMPLVKDDASGKWKLATDDGTRVEYKTGAKNDDKGETGGDDAGEHWIITTPDGIRYHFGLNQLPGWTDGKATTDSVFTAPVFGNHPDEPCYKSGNFAGSSCTQAWRWNLDYVEDPRKNAMAIFHKQEVNHYAANQKTATPVSYVRGGHPVRMEYGLNAANGNVYAAHAPARVVFTTPERCMETETFDCAPEKFTKKGQDAQRWPDAPSDTYCASGKKCFVTSPTFWSRIRLSAITTEVAKTPGGSDYRKVDNWELKQNFLTTRYDTNPPLWLDRITRTGYNAAGGAKSLPPVVFHANGDPMPNRVSKPTDDRPPFERLRIASIYTETGGGVKVTYSAPCSPDAPKPKPEANTSRCYPVNWTPSGEDTTKPEWFNKYVVTQIQEEDHVGGAPPVVTSYDYLGGAGWAKDDSEFTKVKQRTWNEWRGYQRVRVRTGVTSADEGTTRTLTETRYFRGLYGDPLPGGATRTDVVLDHEDKAEIADDLPAYQGQVAETITYRGDATTPVIDATAITKPWTRETGKHKRTDGSYVYARQGAQLETVSTQYLDADRTRQTVNKTLEFDPDYPLPVKVETTGDTTKPGDETCSVVTYRHNTGAGLLGYPVRLRLTAGTCATAATAGADRVMGDTRTYYDNLAHGTAPTKGETTKVEEITGDGTGYAVTEETTYDEYGRATAIVDADGKTSRTEFSPTDSVPTKTITTNPKGHQVTTVFETGRGIALTKSDANSRLTRLEHDPLGRLTKVWMPGRSSGTPTPNIEYSYQIDGRQPTVVTGRTLRDNGSYQVTKTLYDGRLRERQTQTQAVGTGRIVTDTLYNAGGGIRRHNAKYFVTGALTDQLYIPNSDTEIPAWSTSVYDGMNRSVKQVTHHGDAKAFEAGTEYGGDYTTTIPPPGGTASRTWSDALGRVVKIDHFKDAARQQAVSTTYEYDVRGHRSKVTNTSGTAWTSLYDARGRETSTTDPDRGTSSFTYDNSDRQLTVTDSRGYTLESEYDELGRKKAEYQVAGETRTKRASWLYDTLALGLLTSSTRHENGADYTTAITGYDADYQPTGRKVTIPAAAGALQGEYSYAFAYTATGSPASTTLPAGGGLKAEKLITRYNEQGLALSTSGLDWYVNDTRYDPEGRVLQTSSGNAPYRLWTTNFYDPHTGKLAQTVNDREVADYRVNDVRYTYDTIGNVKKITEHTGSGTNKVSDTQCFAFDALRQLTDAWTAKTTDVCASTPTASTVGGTTPYWHSYTFGATGNRTSETRHDPSGDTTKDVKTSYAYPAPTAKQPHTLTSVTTEGGASPAAPADFVYDAAGNTEERSQGGVRQKLEWDAEGQLKSVTDKATSAELASYVYDADGNRLIGKTPTGTTLYLGETELTARPDGTVTGNRYYTHPGAPTVIRTASTAAGSTDKLSALIADMHNTASFAVSLAPGMTTTQRRLTPYGVPRGAAPANWPGTRGFVGGTTDGTGLTHLGAREYDPLLGRFLSVDPIIDMMDPLQMQGYNYGYNNPLAFMDADGRWGWSDVTHATLDVVGMVPVVGEAADLVNAGIYAAEGDWKNAALSAAAAIPVAGNVATGAKLAKNVAKAVDGGTAVAKKTDDAVDLSKKAPPTKEAPKKKEEKSQRKKDKDDDEEYVDLYHGTTAKNAMSILENGVNPKVSPRAMDFGVGFYTTDDLNQAKDWARNLSGRAQKQGASAAEAAPVVLHYRVPKSEFAKLNGRVFKSADKSWEKFVETHRRKDYAKNHHKYDYVEGPMLRNPNSWPAQKSQGVKPRSSGHQISWHMSWAKSFFAMFFSGLIWL</sequence>
<accession>A0ABW6IUX0</accession>
<organism evidence="3 4">
    <name type="scientific">Streptomyces wedmorensis</name>
    <dbReference type="NCBI Taxonomy" id="43759"/>
    <lineage>
        <taxon>Bacteria</taxon>
        <taxon>Bacillati</taxon>
        <taxon>Actinomycetota</taxon>
        <taxon>Actinomycetes</taxon>
        <taxon>Kitasatosporales</taxon>
        <taxon>Streptomycetaceae</taxon>
        <taxon>Streptomyces</taxon>
    </lineage>
</organism>
<proteinExistence type="predicted"/>
<dbReference type="Proteomes" id="UP001600424">
    <property type="component" value="Unassembled WGS sequence"/>
</dbReference>
<feature type="compositionally biased region" description="Basic and acidic residues" evidence="1">
    <location>
        <begin position="2026"/>
        <end position="2041"/>
    </location>
</feature>
<name>A0ABW6IUX0_STRWE</name>
<dbReference type="InterPro" id="IPR025051">
    <property type="entry name" value="DUF3990"/>
</dbReference>
<dbReference type="Pfam" id="PF05593">
    <property type="entry name" value="RHS_repeat"/>
    <property type="match status" value="1"/>
</dbReference>
<dbReference type="NCBIfam" id="TIGR03696">
    <property type="entry name" value="Rhs_assc_core"/>
    <property type="match status" value="1"/>
</dbReference>
<evidence type="ECO:0000313" key="3">
    <source>
        <dbReference type="EMBL" id="MFE5981437.1"/>
    </source>
</evidence>
<feature type="region of interest" description="Disordered" evidence="1">
    <location>
        <begin position="2011"/>
        <end position="2045"/>
    </location>
</feature>
<feature type="region of interest" description="Disordered" evidence="1">
    <location>
        <begin position="1667"/>
        <end position="1686"/>
    </location>
</feature>
<evidence type="ECO:0000256" key="2">
    <source>
        <dbReference type="SAM" id="SignalP"/>
    </source>
</evidence>
<feature type="compositionally biased region" description="Polar residues" evidence="1">
    <location>
        <begin position="138"/>
        <end position="159"/>
    </location>
</feature>
<dbReference type="InterPro" id="IPR031325">
    <property type="entry name" value="RHS_repeat"/>
</dbReference>
<evidence type="ECO:0000313" key="4">
    <source>
        <dbReference type="Proteomes" id="UP001600424"/>
    </source>
</evidence>
<feature type="region of interest" description="Disordered" evidence="1">
    <location>
        <begin position="133"/>
        <end position="164"/>
    </location>
</feature>
<feature type="signal peptide" evidence="2">
    <location>
        <begin position="1"/>
        <end position="20"/>
    </location>
</feature>
<dbReference type="CDD" id="cd20745">
    <property type="entry name" value="FIX_RhsA_AHH_HNH-like"/>
    <property type="match status" value="1"/>
</dbReference>
<dbReference type="InterPro" id="IPR050708">
    <property type="entry name" value="T6SS_VgrG/RHS"/>
</dbReference>
<dbReference type="RefSeq" id="WP_386251090.1">
    <property type="nucleotide sequence ID" value="NZ_JBHTRV010000011.1"/>
</dbReference>
<dbReference type="SUPFAM" id="SSF56399">
    <property type="entry name" value="ADP-ribosylation"/>
    <property type="match status" value="1"/>
</dbReference>
<protein>
    <submittedName>
        <fullName evidence="3">DUF3990 domain-containing protein</fullName>
    </submittedName>
</protein>
<feature type="compositionally biased region" description="Polar residues" evidence="1">
    <location>
        <begin position="1113"/>
        <end position="1130"/>
    </location>
</feature>
<dbReference type="InterPro" id="IPR006530">
    <property type="entry name" value="YD"/>
</dbReference>
<evidence type="ECO:0000256" key="1">
    <source>
        <dbReference type="SAM" id="MobiDB-lite"/>
    </source>
</evidence>
<dbReference type="PANTHER" id="PTHR32305:SF17">
    <property type="entry name" value="TRNA NUCLEASE WAPA"/>
    <property type="match status" value="1"/>
</dbReference>
<keyword evidence="2" id="KW-0732">Signal</keyword>
<keyword evidence="4" id="KW-1185">Reference proteome</keyword>
<dbReference type="Gene3D" id="3.90.175.10">
    <property type="entry name" value="Diphtheria Toxin, domain 1"/>
    <property type="match status" value="1"/>
</dbReference>
<feature type="chain" id="PRO_5045891254" evidence="2">
    <location>
        <begin position="21"/>
        <end position="2212"/>
    </location>
</feature>
<dbReference type="Pfam" id="PF13151">
    <property type="entry name" value="DUF3990"/>
    <property type="match status" value="1"/>
</dbReference>
<dbReference type="PANTHER" id="PTHR32305">
    <property type="match status" value="1"/>
</dbReference>
<dbReference type="EMBL" id="JBHTRV010000011">
    <property type="protein sequence ID" value="MFE5981437.1"/>
    <property type="molecule type" value="Genomic_DNA"/>
</dbReference>
<gene>
    <name evidence="3" type="ORF">ACFQ63_17225</name>
</gene>
<reference evidence="3 4" key="1">
    <citation type="submission" date="2024-09" db="EMBL/GenBank/DDBJ databases">
        <title>The Natural Products Discovery Center: Release of the First 8490 Sequenced Strains for Exploring Actinobacteria Biosynthetic Diversity.</title>
        <authorList>
            <person name="Kalkreuter E."/>
            <person name="Kautsar S.A."/>
            <person name="Yang D."/>
            <person name="Bader C.D."/>
            <person name="Teijaro C.N."/>
            <person name="Fluegel L."/>
            <person name="Davis C.M."/>
            <person name="Simpson J.R."/>
            <person name="Lauterbach L."/>
            <person name="Steele A.D."/>
            <person name="Gui C."/>
            <person name="Meng S."/>
            <person name="Li G."/>
            <person name="Viehrig K."/>
            <person name="Ye F."/>
            <person name="Su P."/>
            <person name="Kiefer A.F."/>
            <person name="Nichols A."/>
            <person name="Cepeda A.J."/>
            <person name="Yan W."/>
            <person name="Fan B."/>
            <person name="Jiang Y."/>
            <person name="Adhikari A."/>
            <person name="Zheng C.-J."/>
            <person name="Schuster L."/>
            <person name="Cowan T.M."/>
            <person name="Smanski M.J."/>
            <person name="Chevrette M.G."/>
            <person name="De Carvalho L.P.S."/>
            <person name="Shen B."/>
        </authorList>
    </citation>
    <scope>NUCLEOTIDE SEQUENCE [LARGE SCALE GENOMIC DNA]</scope>
    <source>
        <strain evidence="3 4">NPDC056472</strain>
    </source>
</reference>
<comment type="caution">
    <text evidence="3">The sequence shown here is derived from an EMBL/GenBank/DDBJ whole genome shotgun (WGS) entry which is preliminary data.</text>
</comment>
<dbReference type="InterPro" id="IPR022385">
    <property type="entry name" value="Rhs_assc_core"/>
</dbReference>
<dbReference type="NCBIfam" id="TIGR01643">
    <property type="entry name" value="YD_repeat_2x"/>
    <property type="match status" value="3"/>
</dbReference>
<dbReference type="Gene3D" id="2.180.10.10">
    <property type="entry name" value="RHS repeat-associated core"/>
    <property type="match status" value="2"/>
</dbReference>
<feature type="compositionally biased region" description="Basic and acidic residues" evidence="1">
    <location>
        <begin position="1672"/>
        <end position="1686"/>
    </location>
</feature>